<dbReference type="InterPro" id="IPR008160">
    <property type="entry name" value="Collagen"/>
</dbReference>
<evidence type="ECO:0000256" key="3">
    <source>
        <dbReference type="ARBA" id="ARBA00022475"/>
    </source>
</evidence>
<organism evidence="21 22">
    <name type="scientific">Actinia tenebrosa</name>
    <name type="common">Australian red waratah sea anemone</name>
    <dbReference type="NCBI Taxonomy" id="6105"/>
    <lineage>
        <taxon>Eukaryota</taxon>
        <taxon>Metazoa</taxon>
        <taxon>Cnidaria</taxon>
        <taxon>Anthozoa</taxon>
        <taxon>Hexacorallia</taxon>
        <taxon>Actiniaria</taxon>
        <taxon>Actiniidae</taxon>
        <taxon>Actinia</taxon>
    </lineage>
</organism>
<keyword evidence="21" id="KW-1185">Reference proteome</keyword>
<evidence type="ECO:0000256" key="1">
    <source>
        <dbReference type="ARBA" id="ARBA00004251"/>
    </source>
</evidence>
<dbReference type="GeneID" id="116298818"/>
<dbReference type="GO" id="GO:0005886">
    <property type="term" value="C:plasma membrane"/>
    <property type="evidence" value="ECO:0007669"/>
    <property type="project" value="UniProtKB-SubCell"/>
</dbReference>
<dbReference type="PROSITE" id="PS50835">
    <property type="entry name" value="IG_LIKE"/>
    <property type="match status" value="1"/>
</dbReference>
<dbReference type="InterPro" id="IPR007110">
    <property type="entry name" value="Ig-like_dom"/>
</dbReference>
<dbReference type="FunFam" id="2.60.40.10:FF:000032">
    <property type="entry name" value="palladin isoform X1"/>
    <property type="match status" value="1"/>
</dbReference>
<dbReference type="PANTHER" id="PTHR31535">
    <property type="match status" value="1"/>
</dbReference>
<dbReference type="InterPro" id="IPR055163">
    <property type="entry name" value="ALK/LTK-like_GRD"/>
</dbReference>
<dbReference type="Pfam" id="PF12810">
    <property type="entry name" value="ALK_LTK_GRD"/>
    <property type="match status" value="1"/>
</dbReference>
<protein>
    <recommendedName>
        <fullName evidence="2">receptor protein-tyrosine kinase</fullName>
        <ecNumber evidence="2">2.7.10.1</ecNumber>
    </recommendedName>
</protein>
<feature type="compositionally biased region" description="Gly residues" evidence="18">
    <location>
        <begin position="437"/>
        <end position="450"/>
    </location>
</feature>
<dbReference type="Pfam" id="PF01391">
    <property type="entry name" value="Collagen"/>
    <property type="match status" value="1"/>
</dbReference>
<evidence type="ECO:0000256" key="13">
    <source>
        <dbReference type="ARBA" id="ARBA00023157"/>
    </source>
</evidence>
<evidence type="ECO:0000256" key="4">
    <source>
        <dbReference type="ARBA" id="ARBA00022679"/>
    </source>
</evidence>
<evidence type="ECO:0000256" key="9">
    <source>
        <dbReference type="ARBA" id="ARBA00022840"/>
    </source>
</evidence>
<dbReference type="KEGG" id="aten:116298818"/>
<dbReference type="Proteomes" id="UP000515163">
    <property type="component" value="Unplaced"/>
</dbReference>
<evidence type="ECO:0000256" key="8">
    <source>
        <dbReference type="ARBA" id="ARBA00022777"/>
    </source>
</evidence>
<comment type="subcellular location">
    <subcellularLocation>
        <location evidence="1">Cell membrane</location>
        <topology evidence="1">Single-pass type I membrane protein</topology>
    </subcellularLocation>
</comment>
<keyword evidence="7" id="KW-0547">Nucleotide-binding</keyword>
<dbReference type="EC" id="2.7.10.1" evidence="2"/>
<evidence type="ECO:0000256" key="15">
    <source>
        <dbReference type="ARBA" id="ARBA00023180"/>
    </source>
</evidence>
<dbReference type="InterPro" id="IPR003599">
    <property type="entry name" value="Ig_sub"/>
</dbReference>
<dbReference type="GO" id="GO:0004714">
    <property type="term" value="F:transmembrane receptor protein tyrosine kinase activity"/>
    <property type="evidence" value="ECO:0007669"/>
    <property type="project" value="UniProtKB-EC"/>
</dbReference>
<dbReference type="RefSeq" id="XP_031563240.1">
    <property type="nucleotide sequence ID" value="XM_031707380.1"/>
</dbReference>
<evidence type="ECO:0000313" key="22">
    <source>
        <dbReference type="RefSeq" id="XP_031563240.1"/>
    </source>
</evidence>
<keyword evidence="15" id="KW-0325">Glycoprotein</keyword>
<keyword evidence="12" id="KW-0829">Tyrosine-protein kinase</keyword>
<keyword evidence="11 19" id="KW-0472">Membrane</keyword>
<name>A0A6P8ID58_ACTTE</name>
<keyword evidence="16" id="KW-0393">Immunoglobulin domain</keyword>
<feature type="transmembrane region" description="Helical" evidence="19">
    <location>
        <begin position="27"/>
        <end position="49"/>
    </location>
</feature>
<keyword evidence="17" id="KW-0175">Coiled coil</keyword>
<dbReference type="InterPro" id="IPR036179">
    <property type="entry name" value="Ig-like_dom_sf"/>
</dbReference>
<proteinExistence type="predicted"/>
<evidence type="ECO:0000256" key="10">
    <source>
        <dbReference type="ARBA" id="ARBA00022989"/>
    </source>
</evidence>
<feature type="region of interest" description="Disordered" evidence="18">
    <location>
        <begin position="430"/>
        <end position="473"/>
    </location>
</feature>
<evidence type="ECO:0000313" key="21">
    <source>
        <dbReference type="Proteomes" id="UP000515163"/>
    </source>
</evidence>
<dbReference type="SMART" id="SM00409">
    <property type="entry name" value="IG"/>
    <property type="match status" value="1"/>
</dbReference>
<dbReference type="InterPro" id="IPR013783">
    <property type="entry name" value="Ig-like_fold"/>
</dbReference>
<keyword evidence="5 19" id="KW-0812">Transmembrane</keyword>
<keyword evidence="13" id="KW-1015">Disulfide bond</keyword>
<gene>
    <name evidence="22" type="primary">LOC116298818</name>
</gene>
<dbReference type="AlphaFoldDB" id="A0A6P8ID58"/>
<keyword evidence="4" id="KW-0808">Transferase</keyword>
<dbReference type="InParanoid" id="A0A6P8ID58"/>
<evidence type="ECO:0000256" key="7">
    <source>
        <dbReference type="ARBA" id="ARBA00022741"/>
    </source>
</evidence>
<feature type="coiled-coil region" evidence="17">
    <location>
        <begin position="46"/>
        <end position="73"/>
    </location>
</feature>
<dbReference type="SUPFAM" id="SSF48726">
    <property type="entry name" value="Immunoglobulin"/>
    <property type="match status" value="1"/>
</dbReference>
<keyword evidence="10 19" id="KW-1133">Transmembrane helix</keyword>
<evidence type="ECO:0000256" key="18">
    <source>
        <dbReference type="SAM" id="MobiDB-lite"/>
    </source>
</evidence>
<feature type="domain" description="Ig-like" evidence="20">
    <location>
        <begin position="200"/>
        <end position="282"/>
    </location>
</feature>
<evidence type="ECO:0000256" key="5">
    <source>
        <dbReference type="ARBA" id="ARBA00022692"/>
    </source>
</evidence>
<dbReference type="GO" id="GO:0005524">
    <property type="term" value="F:ATP binding"/>
    <property type="evidence" value="ECO:0007669"/>
    <property type="project" value="UniProtKB-KW"/>
</dbReference>
<keyword evidence="14" id="KW-0675">Receptor</keyword>
<reference evidence="22" key="1">
    <citation type="submission" date="2025-08" db="UniProtKB">
        <authorList>
            <consortium name="RefSeq"/>
        </authorList>
    </citation>
    <scope>IDENTIFICATION</scope>
    <source>
        <tissue evidence="22">Tentacle</tissue>
    </source>
</reference>
<evidence type="ECO:0000256" key="16">
    <source>
        <dbReference type="ARBA" id="ARBA00023319"/>
    </source>
</evidence>
<keyword evidence="3" id="KW-1003">Cell membrane</keyword>
<dbReference type="OrthoDB" id="5982253at2759"/>
<evidence type="ECO:0000256" key="11">
    <source>
        <dbReference type="ARBA" id="ARBA00023136"/>
    </source>
</evidence>
<dbReference type="PANTHER" id="PTHR31535:SF3">
    <property type="entry name" value="REGULATORY PROTEIN ZESTE"/>
    <property type="match status" value="1"/>
</dbReference>
<evidence type="ECO:0000256" key="6">
    <source>
        <dbReference type="ARBA" id="ARBA00022729"/>
    </source>
</evidence>
<keyword evidence="6" id="KW-0732">Signal</keyword>
<dbReference type="Gene3D" id="2.60.40.10">
    <property type="entry name" value="Immunoglobulins"/>
    <property type="match status" value="1"/>
</dbReference>
<evidence type="ECO:0000259" key="20">
    <source>
        <dbReference type="PROSITE" id="PS50835"/>
    </source>
</evidence>
<dbReference type="InterPro" id="IPR003598">
    <property type="entry name" value="Ig_sub2"/>
</dbReference>
<evidence type="ECO:0000256" key="12">
    <source>
        <dbReference type="ARBA" id="ARBA00023137"/>
    </source>
</evidence>
<keyword evidence="8" id="KW-0418">Kinase</keyword>
<sequence>MASFKPGSMCNKDPESNNKRFTHQNGFVLVSFVLHLLVGLSVVVVFITLNQRLAAVERELDDHKTQLKTLNQHAVKNVETTVRTDRGFNRAENIKSRQSHLRVRRSVIDKNVSRVTMETVRSEIQQVFLNMTASQFCHPPNKVCIPGKQGSKGVRGKRGPKGAQGPMGPPGKYGRQGLRGPPGMKGQKGKCGLSEQVSEPTVFVSPSTLTVHQNQNVTFYCNAHGNPKPSVTWKKVSGQLDASKTYTDQSGLLQIFTVDSNDTDSYVCTAKSVLGEASKNVKLFVQGFKAKFTNLGATGRLGPTSIGSHYNCQSHYGQVTLSSGIQIWKVPLTGSYKIEAVGASGGYDNKQNSRLYRGRGARMIGTFQLLEGELIKILVGQEGGINTVSSSSGGGGGSFVVRNDSSPLIIAGGGAGIKFATRRYSSADANVTTSGNHGHGGTEWAGGRDGQGARVDISSDNSGTGKITREYHC</sequence>
<evidence type="ECO:0000256" key="2">
    <source>
        <dbReference type="ARBA" id="ARBA00011902"/>
    </source>
</evidence>
<accession>A0A6P8ID58</accession>
<dbReference type="Pfam" id="PF13927">
    <property type="entry name" value="Ig_3"/>
    <property type="match status" value="1"/>
</dbReference>
<evidence type="ECO:0000256" key="17">
    <source>
        <dbReference type="SAM" id="Coils"/>
    </source>
</evidence>
<keyword evidence="9" id="KW-0067">ATP-binding</keyword>
<feature type="region of interest" description="Disordered" evidence="18">
    <location>
        <begin position="147"/>
        <end position="192"/>
    </location>
</feature>
<dbReference type="SMART" id="SM00408">
    <property type="entry name" value="IGc2"/>
    <property type="match status" value="1"/>
</dbReference>
<evidence type="ECO:0000256" key="19">
    <source>
        <dbReference type="SAM" id="Phobius"/>
    </source>
</evidence>
<evidence type="ECO:0000256" key="14">
    <source>
        <dbReference type="ARBA" id="ARBA00023170"/>
    </source>
</evidence>